<protein>
    <recommendedName>
        <fullName evidence="1">LysM domain-containing protein</fullName>
    </recommendedName>
</protein>
<comment type="caution">
    <text evidence="2">The sequence shown here is derived from an EMBL/GenBank/DDBJ whole genome shotgun (WGS) entry which is preliminary data.</text>
</comment>
<name>A0A1E5G6E7_9FIRM</name>
<dbReference type="CDD" id="cd00118">
    <property type="entry name" value="LysM"/>
    <property type="match status" value="2"/>
</dbReference>
<evidence type="ECO:0000313" key="3">
    <source>
        <dbReference type="Proteomes" id="UP000094296"/>
    </source>
</evidence>
<dbReference type="PANTHER" id="PTHR33734">
    <property type="entry name" value="LYSM DOMAIN-CONTAINING GPI-ANCHORED PROTEIN 2"/>
    <property type="match status" value="1"/>
</dbReference>
<keyword evidence="3" id="KW-1185">Reference proteome</keyword>
<dbReference type="PROSITE" id="PS51782">
    <property type="entry name" value="LYSM"/>
    <property type="match status" value="2"/>
</dbReference>
<proteinExistence type="predicted"/>
<dbReference type="STRING" id="766136.BHF68_00645"/>
<accession>A0A1E5G6E7</accession>
<dbReference type="SUPFAM" id="SSF54106">
    <property type="entry name" value="LysM domain"/>
    <property type="match status" value="2"/>
</dbReference>
<dbReference type="InterPro" id="IPR036779">
    <property type="entry name" value="LysM_dom_sf"/>
</dbReference>
<dbReference type="GO" id="GO:0008932">
    <property type="term" value="F:lytic endotransglycosylase activity"/>
    <property type="evidence" value="ECO:0007669"/>
    <property type="project" value="TreeGrafter"/>
</dbReference>
<organism evidence="2 3">
    <name type="scientific">Desulfuribacillus alkaliarsenatis</name>
    <dbReference type="NCBI Taxonomy" id="766136"/>
    <lineage>
        <taxon>Bacteria</taxon>
        <taxon>Bacillati</taxon>
        <taxon>Bacillota</taxon>
        <taxon>Desulfuribacillia</taxon>
        <taxon>Desulfuribacillales</taxon>
        <taxon>Desulfuribacillaceae</taxon>
        <taxon>Desulfuribacillus</taxon>
    </lineage>
</organism>
<evidence type="ECO:0000259" key="1">
    <source>
        <dbReference type="PROSITE" id="PS51782"/>
    </source>
</evidence>
<reference evidence="2 3" key="1">
    <citation type="submission" date="2016-09" db="EMBL/GenBank/DDBJ databases">
        <title>Draft genome sequence for the type strain of Desulfuribacillus alkaliarsenatis AHT28, an obligately anaerobic, sulfidogenic bacterium isolated from Russian soda lake sediments.</title>
        <authorList>
            <person name="Abin C.A."/>
            <person name="Hollibaugh J.T."/>
        </authorList>
    </citation>
    <scope>NUCLEOTIDE SEQUENCE [LARGE SCALE GENOMIC DNA]</scope>
    <source>
        <strain evidence="2 3">AHT28</strain>
    </source>
</reference>
<dbReference type="Gene3D" id="3.10.350.10">
    <property type="entry name" value="LysM domain"/>
    <property type="match status" value="2"/>
</dbReference>
<dbReference type="PANTHER" id="PTHR33734:SF22">
    <property type="entry name" value="MEMBRANE-BOUND LYTIC MUREIN TRANSGLYCOSYLASE D"/>
    <property type="match status" value="1"/>
</dbReference>
<evidence type="ECO:0000313" key="2">
    <source>
        <dbReference type="EMBL" id="OEF98756.1"/>
    </source>
</evidence>
<gene>
    <name evidence="2" type="ORF">BHF68_00645</name>
</gene>
<dbReference type="Proteomes" id="UP000094296">
    <property type="component" value="Unassembled WGS sequence"/>
</dbReference>
<dbReference type="AlphaFoldDB" id="A0A1E5G6E7"/>
<feature type="domain" description="LysM" evidence="1">
    <location>
        <begin position="84"/>
        <end position="128"/>
    </location>
</feature>
<sequence>MQEIKWETTNFSASYDVVRGDSLWLIAQRHNTTVAKLMEENNLKSHHIWVGQSLRVPAKITTQNLVNSPSNSTNQQQLPRITYHDYYVKSGDTSWNIAIDHGMPFLEFLTLNNLNQNSWLRVGQKVQVAQYNIPINNPDRLDRGAYMDWWTEAQYVFPIGAVAKVTDIHTGLSWYTKRTIGANHADVEPLTARDTQIMLQVWGGQWSWQTRPILIEIDGHRLAASASAMPHDIQFITDNNFNGHYDIYFGNSTRHVDGRADLNHERNVRFAAGIQ</sequence>
<dbReference type="SMART" id="SM00257">
    <property type="entry name" value="LysM"/>
    <property type="match status" value="2"/>
</dbReference>
<dbReference type="InterPro" id="IPR018392">
    <property type="entry name" value="LysM"/>
</dbReference>
<dbReference type="EMBL" id="MIJE01000001">
    <property type="protein sequence ID" value="OEF98756.1"/>
    <property type="molecule type" value="Genomic_DNA"/>
</dbReference>
<feature type="domain" description="LysM" evidence="1">
    <location>
        <begin position="13"/>
        <end position="56"/>
    </location>
</feature>
<dbReference type="Pfam" id="PF01476">
    <property type="entry name" value="LysM"/>
    <property type="match status" value="2"/>
</dbReference>